<evidence type="ECO:0000313" key="2">
    <source>
        <dbReference type="EMBL" id="SBP88937.1"/>
    </source>
</evidence>
<evidence type="ECO:0000313" key="3">
    <source>
        <dbReference type="Proteomes" id="UP000214566"/>
    </source>
</evidence>
<dbReference type="EMBL" id="FLMQ01000056">
    <property type="protein sequence ID" value="SBP88937.1"/>
    <property type="molecule type" value="Genomic_DNA"/>
</dbReference>
<sequence length="112" mass="12436">MDRYAQVLSGLLERHSIRLSIEEATRLVLGKTKVTGYKLLREGKFPLPVHGGGKEDYFVRLQDVAALLCDVQLPQQEQAGAPSTSAPRRVGRPTRAEQLAEERRRALDRGAA</sequence>
<reference evidence="2 3" key="1">
    <citation type="submission" date="2016-06" db="EMBL/GenBank/DDBJ databases">
        <authorList>
            <person name="Kjaerup R.B."/>
            <person name="Dalgaard T.S."/>
            <person name="Juul-Madsen H.R."/>
        </authorList>
    </citation>
    <scope>NUCLEOTIDE SEQUENCE [LARGE SCALE GENOMIC DNA]</scope>
    <source>
        <strain evidence="2 3">DSM 16361</strain>
    </source>
</reference>
<accession>A0A238D6J4</accession>
<dbReference type="AlphaFoldDB" id="A0A238D6J4"/>
<feature type="compositionally biased region" description="Polar residues" evidence="1">
    <location>
        <begin position="76"/>
        <end position="86"/>
    </location>
</feature>
<keyword evidence="3" id="KW-1185">Reference proteome</keyword>
<organism evidence="2 3">
    <name type="scientific">Thiomonas delicata</name>
    <name type="common">Thiomonas cuprina</name>
    <dbReference type="NCBI Taxonomy" id="364030"/>
    <lineage>
        <taxon>Bacteria</taxon>
        <taxon>Pseudomonadati</taxon>
        <taxon>Pseudomonadota</taxon>
        <taxon>Betaproteobacteria</taxon>
        <taxon>Burkholderiales</taxon>
        <taxon>Thiomonas</taxon>
    </lineage>
</organism>
<evidence type="ECO:0000256" key="1">
    <source>
        <dbReference type="SAM" id="MobiDB-lite"/>
    </source>
</evidence>
<name>A0A238D6J4_THIDL</name>
<dbReference type="Proteomes" id="UP000214566">
    <property type="component" value="Unassembled WGS sequence"/>
</dbReference>
<gene>
    <name evidence="2" type="ORF">THIARS_70557</name>
</gene>
<feature type="region of interest" description="Disordered" evidence="1">
    <location>
        <begin position="76"/>
        <end position="112"/>
    </location>
</feature>
<proteinExistence type="predicted"/>
<feature type="compositionally biased region" description="Basic and acidic residues" evidence="1">
    <location>
        <begin position="94"/>
        <end position="112"/>
    </location>
</feature>
<protein>
    <recommendedName>
        <fullName evidence="4">Helix-turn-helix domain-containing protein</fullName>
    </recommendedName>
</protein>
<evidence type="ECO:0008006" key="4">
    <source>
        <dbReference type="Google" id="ProtNLM"/>
    </source>
</evidence>